<dbReference type="AlphaFoldDB" id="A0A256FDZ8"/>
<accession>A0A256FDZ8</accession>
<name>A0A256FDZ8_9HYPH</name>
<reference evidence="1 2" key="1">
    <citation type="submission" date="2017-07" db="EMBL/GenBank/DDBJ databases">
        <title>Phylogenetic study on the rhizospheric bacterium Ochrobactrum sp. A44.</title>
        <authorList>
            <person name="Krzyzanowska D.M."/>
            <person name="Ossowicki A."/>
            <person name="Rajewska M."/>
            <person name="Maciag T."/>
            <person name="Kaczynski Z."/>
            <person name="Czerwicka M."/>
            <person name="Jafra S."/>
        </authorList>
    </citation>
    <scope>NUCLEOTIDE SEQUENCE [LARGE SCALE GENOMIC DNA]</scope>
    <source>
        <strain evidence="1 2">DSM 7216</strain>
    </source>
</reference>
<evidence type="ECO:0000313" key="1">
    <source>
        <dbReference type="EMBL" id="OYR13023.1"/>
    </source>
</evidence>
<comment type="caution">
    <text evidence="1">The sequence shown here is derived from an EMBL/GenBank/DDBJ whole genome shotgun (WGS) entry which is preliminary data.</text>
</comment>
<dbReference type="EMBL" id="NNRJ01000054">
    <property type="protein sequence ID" value="OYR13023.1"/>
    <property type="molecule type" value="Genomic_DNA"/>
</dbReference>
<sequence length="79" mass="9127">MKYDVTTDNSEWTDRDIIVKLFSDGTASPRNKVGYVSDKRSPVRDAIKNAETWLTQEAQQYERIIIHLMDGVELPEDLI</sequence>
<gene>
    <name evidence="1" type="ORF">CEV31_3530</name>
</gene>
<dbReference type="Proteomes" id="UP000215590">
    <property type="component" value="Unassembled WGS sequence"/>
</dbReference>
<keyword evidence="2" id="KW-1185">Reference proteome</keyword>
<dbReference type="OrthoDB" id="9849742at2"/>
<proteinExistence type="predicted"/>
<organism evidence="1 2">
    <name type="scientific">Brucella thiophenivorans</name>
    <dbReference type="NCBI Taxonomy" id="571255"/>
    <lineage>
        <taxon>Bacteria</taxon>
        <taxon>Pseudomonadati</taxon>
        <taxon>Pseudomonadota</taxon>
        <taxon>Alphaproteobacteria</taxon>
        <taxon>Hyphomicrobiales</taxon>
        <taxon>Brucellaceae</taxon>
        <taxon>Brucella/Ochrobactrum group</taxon>
        <taxon>Brucella</taxon>
    </lineage>
</organism>
<protein>
    <submittedName>
        <fullName evidence="1">Uncharacterized protein</fullName>
    </submittedName>
</protein>
<evidence type="ECO:0000313" key="2">
    <source>
        <dbReference type="Proteomes" id="UP000215590"/>
    </source>
</evidence>
<dbReference type="RefSeq" id="WP_094509034.1">
    <property type="nucleotide sequence ID" value="NZ_JBHEEK010000018.1"/>
</dbReference>